<dbReference type="AlphaFoldDB" id="A0A937XH65"/>
<dbReference type="Proteomes" id="UP000779900">
    <property type="component" value="Unassembled WGS sequence"/>
</dbReference>
<name>A0A937XH65_UNCW3</name>
<protein>
    <submittedName>
        <fullName evidence="1">Uncharacterized protein</fullName>
    </submittedName>
</protein>
<comment type="caution">
    <text evidence="1">The sequence shown here is derived from an EMBL/GenBank/DDBJ whole genome shotgun (WGS) entry which is preliminary data.</text>
</comment>
<gene>
    <name evidence="1" type="ORF">FJY68_05675</name>
</gene>
<accession>A0A937XH65</accession>
<proteinExistence type="predicted"/>
<dbReference type="EMBL" id="VGIR01000025">
    <property type="protein sequence ID" value="MBM3331329.1"/>
    <property type="molecule type" value="Genomic_DNA"/>
</dbReference>
<sequence length="175" mass="19872">MLRQAVERWRRGYTAVPHPALTKFWAEYYALARAEAPLLKMERPGKKPLNSTWVSFNRSVPRLHDLPRRELWHKWPYGRVDLQFSGLAAKSDAIVPTIGPFLGPDMTLRQAGKSLAVSLAVPELDGTAEFQPQREAALQGLSAALRLRAWYVEHPKDLVRALRPPTLARAFRGRL</sequence>
<reference evidence="1" key="1">
    <citation type="submission" date="2019-03" db="EMBL/GenBank/DDBJ databases">
        <title>Lake Tanganyika Metagenome-Assembled Genomes (MAGs).</title>
        <authorList>
            <person name="Tran P."/>
        </authorList>
    </citation>
    <scope>NUCLEOTIDE SEQUENCE</scope>
    <source>
        <strain evidence="1">K_DeepCast_150m_m2_040</strain>
    </source>
</reference>
<organism evidence="1 2">
    <name type="scientific">candidate division WOR-3 bacterium</name>
    <dbReference type="NCBI Taxonomy" id="2052148"/>
    <lineage>
        <taxon>Bacteria</taxon>
        <taxon>Bacteria division WOR-3</taxon>
    </lineage>
</organism>
<evidence type="ECO:0000313" key="1">
    <source>
        <dbReference type="EMBL" id="MBM3331329.1"/>
    </source>
</evidence>
<evidence type="ECO:0000313" key="2">
    <source>
        <dbReference type="Proteomes" id="UP000779900"/>
    </source>
</evidence>